<dbReference type="Pfam" id="PF00069">
    <property type="entry name" value="Pkinase"/>
    <property type="match status" value="1"/>
</dbReference>
<evidence type="ECO:0000259" key="6">
    <source>
        <dbReference type="PROSITE" id="PS50011"/>
    </source>
</evidence>
<dbReference type="Proteomes" id="UP000000600">
    <property type="component" value="Unassembled WGS sequence"/>
</dbReference>
<dbReference type="GO" id="GO:0000045">
    <property type="term" value="P:autophagosome assembly"/>
    <property type="evidence" value="ECO:0000318"/>
    <property type="project" value="GO_Central"/>
</dbReference>
<dbReference type="OMA" id="PEMMVSS"/>
<dbReference type="STRING" id="5888.A0CBZ3"/>
<dbReference type="InterPro" id="IPR011009">
    <property type="entry name" value="Kinase-like_dom_sf"/>
</dbReference>
<keyword evidence="4 5" id="KW-0067">ATP-binding</keyword>
<dbReference type="GO" id="GO:0000407">
    <property type="term" value="C:phagophore assembly site"/>
    <property type="evidence" value="ECO:0000318"/>
    <property type="project" value="GO_Central"/>
</dbReference>
<dbReference type="PROSITE" id="PS00107">
    <property type="entry name" value="PROTEIN_KINASE_ATP"/>
    <property type="match status" value="1"/>
</dbReference>
<dbReference type="InterPro" id="IPR045269">
    <property type="entry name" value="Atg1-like"/>
</dbReference>
<protein>
    <recommendedName>
        <fullName evidence="6">Protein kinase domain-containing protein</fullName>
    </recommendedName>
</protein>
<dbReference type="GO" id="GO:0005737">
    <property type="term" value="C:cytoplasm"/>
    <property type="evidence" value="ECO:0000318"/>
    <property type="project" value="GO_Central"/>
</dbReference>
<keyword evidence="1" id="KW-0808">Transferase</keyword>
<dbReference type="eggNOG" id="KOG0597">
    <property type="taxonomic scope" value="Eukaryota"/>
</dbReference>
<dbReference type="InterPro" id="IPR000719">
    <property type="entry name" value="Prot_kinase_dom"/>
</dbReference>
<evidence type="ECO:0000256" key="3">
    <source>
        <dbReference type="ARBA" id="ARBA00022777"/>
    </source>
</evidence>
<gene>
    <name evidence="7" type="ORF">GSPATT00037094001</name>
</gene>
<dbReference type="OrthoDB" id="290816at2759"/>
<dbReference type="HOGENOM" id="CLU_511416_0_0_1"/>
<dbReference type="RefSeq" id="XP_001435707.1">
    <property type="nucleotide sequence ID" value="XM_001435670.1"/>
</dbReference>
<dbReference type="AlphaFoldDB" id="A0CBZ3"/>
<keyword evidence="8" id="KW-1185">Reference proteome</keyword>
<proteinExistence type="predicted"/>
<evidence type="ECO:0000313" key="7">
    <source>
        <dbReference type="EMBL" id="CAK68310.1"/>
    </source>
</evidence>
<sequence length="548" mass="64363">MLSSQNLDTKPIGEKYILYKKKMIGAGAFAQVFEGFVKGKAQEKVAIKVLQSLPANSPGQTIEKMKTLYKREREIHCNIDSEHVVKMLDVVVCDQSTNLILELCEEGNLNKLLNRQQKRQLHQERAYQIFCQIAEGYKTLYSLKTLHRDLKPENILFSKGVAKIADFGFAKIIEEMDLAVDQTVVGTLLYQAPEMMVSSKYSSKVDIWSLGVIFYEMLYGVVPFIDNHPNRLHKKITTEPLKFPQEVQINESYKTLLTKMLKVDPEMRIRWDDLFLFLSKDTPFQVVTNENLSMASTHMSDSESFQTKYQKVEQQINKIDEMKDYFDYVQRIISFSNNNTTRLFFTLQEKLQINQSMQILFSLTSTKYLLNEYNFYLQILQSNLPPGEINFKENDIKMFQTDQAKYYKVLNYFKTNQEQMNQFYNEKLLPQFVKLKAADQNNPLIQIIAELVQTNQKNKRSQEIFNKMYIQFIDEITKSIKKRQIIDEATLRQIYTLQINMYFSLHPQKFIQNEFEPKNLENEIISLSTQKLENKLYDLNVMYSALIK</sequence>
<dbReference type="Gene3D" id="1.10.510.10">
    <property type="entry name" value="Transferase(Phosphotransferase) domain 1"/>
    <property type="match status" value="1"/>
</dbReference>
<dbReference type="GO" id="GO:0004674">
    <property type="term" value="F:protein serine/threonine kinase activity"/>
    <property type="evidence" value="ECO:0000318"/>
    <property type="project" value="GO_Central"/>
</dbReference>
<dbReference type="SMART" id="SM00220">
    <property type="entry name" value="S_TKc"/>
    <property type="match status" value="1"/>
</dbReference>
<dbReference type="GO" id="GO:0005829">
    <property type="term" value="C:cytosol"/>
    <property type="evidence" value="ECO:0000318"/>
    <property type="project" value="GO_Central"/>
</dbReference>
<evidence type="ECO:0000256" key="5">
    <source>
        <dbReference type="PROSITE-ProRule" id="PRU10141"/>
    </source>
</evidence>
<organism evidence="7 8">
    <name type="scientific">Paramecium tetraurelia</name>
    <dbReference type="NCBI Taxonomy" id="5888"/>
    <lineage>
        <taxon>Eukaryota</taxon>
        <taxon>Sar</taxon>
        <taxon>Alveolata</taxon>
        <taxon>Ciliophora</taxon>
        <taxon>Intramacronucleata</taxon>
        <taxon>Oligohymenophorea</taxon>
        <taxon>Peniculida</taxon>
        <taxon>Parameciidae</taxon>
        <taxon>Paramecium</taxon>
    </lineage>
</organism>
<dbReference type="GO" id="GO:0005524">
    <property type="term" value="F:ATP binding"/>
    <property type="evidence" value="ECO:0007669"/>
    <property type="project" value="UniProtKB-UniRule"/>
</dbReference>
<evidence type="ECO:0000313" key="8">
    <source>
        <dbReference type="Proteomes" id="UP000000600"/>
    </source>
</evidence>
<evidence type="ECO:0000256" key="4">
    <source>
        <dbReference type="ARBA" id="ARBA00022840"/>
    </source>
</evidence>
<dbReference type="EMBL" id="CT868058">
    <property type="protein sequence ID" value="CAK68310.1"/>
    <property type="molecule type" value="Genomic_DNA"/>
</dbReference>
<evidence type="ECO:0000256" key="2">
    <source>
        <dbReference type="ARBA" id="ARBA00022741"/>
    </source>
</evidence>
<feature type="binding site" evidence="5">
    <location>
        <position position="48"/>
    </location>
    <ligand>
        <name>ATP</name>
        <dbReference type="ChEBI" id="CHEBI:30616"/>
    </ligand>
</feature>
<dbReference type="GO" id="GO:0016020">
    <property type="term" value="C:membrane"/>
    <property type="evidence" value="ECO:0000318"/>
    <property type="project" value="GO_Central"/>
</dbReference>
<dbReference type="InParanoid" id="A0CBZ3"/>
<dbReference type="SUPFAM" id="SSF56112">
    <property type="entry name" value="Protein kinase-like (PK-like)"/>
    <property type="match status" value="1"/>
</dbReference>
<dbReference type="PANTHER" id="PTHR24348">
    <property type="entry name" value="SERINE/THREONINE-PROTEIN KINASE UNC-51-RELATED"/>
    <property type="match status" value="1"/>
</dbReference>
<feature type="domain" description="Protein kinase" evidence="6">
    <location>
        <begin position="18"/>
        <end position="285"/>
    </location>
</feature>
<dbReference type="KEGG" id="ptm:GSPATT00037094001"/>
<dbReference type="GO" id="GO:0005776">
    <property type="term" value="C:autophagosome"/>
    <property type="evidence" value="ECO:0000318"/>
    <property type="project" value="GO_Central"/>
</dbReference>
<reference evidence="7 8" key="1">
    <citation type="journal article" date="2006" name="Nature">
        <title>Global trends of whole-genome duplications revealed by the ciliate Paramecium tetraurelia.</title>
        <authorList>
            <consortium name="Genoscope"/>
            <person name="Aury J.-M."/>
            <person name="Jaillon O."/>
            <person name="Duret L."/>
            <person name="Noel B."/>
            <person name="Jubin C."/>
            <person name="Porcel B.M."/>
            <person name="Segurens B."/>
            <person name="Daubin V."/>
            <person name="Anthouard V."/>
            <person name="Aiach N."/>
            <person name="Arnaiz O."/>
            <person name="Billaut A."/>
            <person name="Beisson J."/>
            <person name="Blanc I."/>
            <person name="Bouhouche K."/>
            <person name="Camara F."/>
            <person name="Duharcourt S."/>
            <person name="Guigo R."/>
            <person name="Gogendeau D."/>
            <person name="Katinka M."/>
            <person name="Keller A.-M."/>
            <person name="Kissmehl R."/>
            <person name="Klotz C."/>
            <person name="Koll F."/>
            <person name="Le Moue A."/>
            <person name="Lepere C."/>
            <person name="Malinsky S."/>
            <person name="Nowacki M."/>
            <person name="Nowak J.K."/>
            <person name="Plattner H."/>
            <person name="Poulain J."/>
            <person name="Ruiz F."/>
            <person name="Serrano V."/>
            <person name="Zagulski M."/>
            <person name="Dessen P."/>
            <person name="Betermier M."/>
            <person name="Weissenbach J."/>
            <person name="Scarpelli C."/>
            <person name="Schachter V."/>
            <person name="Sperling L."/>
            <person name="Meyer E."/>
            <person name="Cohen J."/>
            <person name="Wincker P."/>
        </authorList>
    </citation>
    <scope>NUCLEOTIDE SEQUENCE [LARGE SCALE GENOMIC DNA]</scope>
    <source>
        <strain evidence="7 8">Stock d4-2</strain>
    </source>
</reference>
<keyword evidence="3" id="KW-0418">Kinase</keyword>
<evidence type="ECO:0000256" key="1">
    <source>
        <dbReference type="ARBA" id="ARBA00022679"/>
    </source>
</evidence>
<keyword evidence="2 5" id="KW-0547">Nucleotide-binding</keyword>
<dbReference type="GeneID" id="5021492"/>
<dbReference type="PROSITE" id="PS50011">
    <property type="entry name" value="PROTEIN_KINASE_DOM"/>
    <property type="match status" value="1"/>
</dbReference>
<dbReference type="GO" id="GO:0010506">
    <property type="term" value="P:regulation of autophagy"/>
    <property type="evidence" value="ECO:0000318"/>
    <property type="project" value="GO_Central"/>
</dbReference>
<dbReference type="InterPro" id="IPR017441">
    <property type="entry name" value="Protein_kinase_ATP_BS"/>
</dbReference>
<dbReference type="PANTHER" id="PTHR24348:SF22">
    <property type="entry name" value="NON-SPECIFIC SERINE_THREONINE PROTEIN KINASE"/>
    <property type="match status" value="1"/>
</dbReference>
<accession>A0CBZ3</accession>
<name>A0CBZ3_PARTE</name>